<accession>A0ABR0R3T8</accession>
<name>A0ABR0R3T8_GOSAR</name>
<gene>
    <name evidence="1" type="ORF">PVK06_002532</name>
</gene>
<dbReference type="Proteomes" id="UP001358586">
    <property type="component" value="Chromosome 1"/>
</dbReference>
<sequence length="89" mass="10067">MLSALEGRVTNLKKSMGGMKKILKEHIEELNGELVIYKAALGNRVLVAVPNPKVDVLKPNEFKGTRFCKGCRQLLMKNRAILLCQKHHR</sequence>
<comment type="caution">
    <text evidence="1">The sequence shown here is derived from an EMBL/GenBank/DDBJ whole genome shotgun (WGS) entry which is preliminary data.</text>
</comment>
<protein>
    <submittedName>
        <fullName evidence="1">Uncharacterized protein</fullName>
    </submittedName>
</protein>
<dbReference type="EMBL" id="JARKNE010000001">
    <property type="protein sequence ID" value="KAK5846250.1"/>
    <property type="molecule type" value="Genomic_DNA"/>
</dbReference>
<evidence type="ECO:0000313" key="2">
    <source>
        <dbReference type="Proteomes" id="UP001358586"/>
    </source>
</evidence>
<reference evidence="1 2" key="1">
    <citation type="submission" date="2023-03" db="EMBL/GenBank/DDBJ databases">
        <title>WGS of Gossypium arboreum.</title>
        <authorList>
            <person name="Yu D."/>
        </authorList>
    </citation>
    <scope>NUCLEOTIDE SEQUENCE [LARGE SCALE GENOMIC DNA]</scope>
    <source>
        <tissue evidence="1">Leaf</tissue>
    </source>
</reference>
<keyword evidence="2" id="KW-1185">Reference proteome</keyword>
<evidence type="ECO:0000313" key="1">
    <source>
        <dbReference type="EMBL" id="KAK5846250.1"/>
    </source>
</evidence>
<proteinExistence type="predicted"/>
<organism evidence="1 2">
    <name type="scientific">Gossypium arboreum</name>
    <name type="common">Tree cotton</name>
    <name type="synonym">Gossypium nanking</name>
    <dbReference type="NCBI Taxonomy" id="29729"/>
    <lineage>
        <taxon>Eukaryota</taxon>
        <taxon>Viridiplantae</taxon>
        <taxon>Streptophyta</taxon>
        <taxon>Embryophyta</taxon>
        <taxon>Tracheophyta</taxon>
        <taxon>Spermatophyta</taxon>
        <taxon>Magnoliopsida</taxon>
        <taxon>eudicotyledons</taxon>
        <taxon>Gunneridae</taxon>
        <taxon>Pentapetalae</taxon>
        <taxon>rosids</taxon>
        <taxon>malvids</taxon>
        <taxon>Malvales</taxon>
        <taxon>Malvaceae</taxon>
        <taxon>Malvoideae</taxon>
        <taxon>Gossypium</taxon>
    </lineage>
</organism>